<dbReference type="PROSITE" id="PS00552">
    <property type="entry name" value="HTH_MERR_1"/>
    <property type="match status" value="1"/>
</dbReference>
<proteinExistence type="predicted"/>
<evidence type="ECO:0000256" key="3">
    <source>
        <dbReference type="ARBA" id="ARBA00023163"/>
    </source>
</evidence>
<keyword evidence="3" id="KW-0804">Transcription</keyword>
<gene>
    <name evidence="6" type="ORF">ESP70_000340</name>
</gene>
<dbReference type="SMART" id="SM00422">
    <property type="entry name" value="HTH_MERR"/>
    <property type="match status" value="1"/>
</dbReference>
<reference evidence="6" key="1">
    <citation type="submission" date="2019-09" db="EMBL/GenBank/DDBJ databases">
        <authorList>
            <person name="Li J."/>
        </authorList>
    </citation>
    <scope>NUCLEOTIDE SEQUENCE [LARGE SCALE GENOMIC DNA]</scope>
    <source>
        <strain evidence="6">JCM 14732</strain>
    </source>
</reference>
<keyword evidence="4" id="KW-0175">Coiled coil</keyword>
<keyword evidence="7" id="KW-1185">Reference proteome</keyword>
<dbReference type="InterPro" id="IPR047057">
    <property type="entry name" value="MerR_fam"/>
</dbReference>
<dbReference type="GO" id="GO:0003677">
    <property type="term" value="F:DNA binding"/>
    <property type="evidence" value="ECO:0007669"/>
    <property type="project" value="UniProtKB-KW"/>
</dbReference>
<sequence>MRIGEVARQAGVTIKAVRYYESLGLVSAQRLGNGYRDYDDRAVRLVREVHALGALGIKAEQTRPFLDCLVSGNAEGDDCPASLETYRSAITDMSARIADLTERRDALVELLAKASDRAEPLCDLTPTRLDLQEIR</sequence>
<feature type="coiled-coil region" evidence="4">
    <location>
        <begin position="83"/>
        <end position="117"/>
    </location>
</feature>
<dbReference type="RefSeq" id="WP_149687415.1">
    <property type="nucleotide sequence ID" value="NZ_SDPQ02000001.1"/>
</dbReference>
<evidence type="ECO:0000256" key="1">
    <source>
        <dbReference type="ARBA" id="ARBA00023015"/>
    </source>
</evidence>
<evidence type="ECO:0000313" key="7">
    <source>
        <dbReference type="Proteomes" id="UP000380867"/>
    </source>
</evidence>
<accession>A0A5M4FH06</accession>
<protein>
    <submittedName>
        <fullName evidence="6">MerR family DNA-binding transcriptional regulator</fullName>
    </submittedName>
</protein>
<organism evidence="6 7">
    <name type="scientific">Aeromicrobium ginsengisoli</name>
    <dbReference type="NCBI Taxonomy" id="363867"/>
    <lineage>
        <taxon>Bacteria</taxon>
        <taxon>Bacillati</taxon>
        <taxon>Actinomycetota</taxon>
        <taxon>Actinomycetes</taxon>
        <taxon>Propionibacteriales</taxon>
        <taxon>Nocardioidaceae</taxon>
        <taxon>Aeromicrobium</taxon>
    </lineage>
</organism>
<dbReference type="PRINTS" id="PR00040">
    <property type="entry name" value="HTHMERR"/>
</dbReference>
<dbReference type="Pfam" id="PF00376">
    <property type="entry name" value="MerR"/>
    <property type="match status" value="1"/>
</dbReference>
<feature type="domain" description="HTH merR-type" evidence="5">
    <location>
        <begin position="1"/>
        <end position="68"/>
    </location>
</feature>
<dbReference type="OrthoDB" id="9802039at2"/>
<name>A0A5M4FH06_9ACTN</name>
<dbReference type="InterPro" id="IPR009061">
    <property type="entry name" value="DNA-bd_dom_put_sf"/>
</dbReference>
<dbReference type="SUPFAM" id="SSF46955">
    <property type="entry name" value="Putative DNA-binding domain"/>
    <property type="match status" value="1"/>
</dbReference>
<dbReference type="PANTHER" id="PTHR30204:SF94">
    <property type="entry name" value="HEAVY METAL-DEPENDENT TRANSCRIPTIONAL REGULATOR HI_0293-RELATED"/>
    <property type="match status" value="1"/>
</dbReference>
<evidence type="ECO:0000313" key="6">
    <source>
        <dbReference type="EMBL" id="KAA1399262.1"/>
    </source>
</evidence>
<evidence type="ECO:0000259" key="5">
    <source>
        <dbReference type="PROSITE" id="PS50937"/>
    </source>
</evidence>
<dbReference type="EMBL" id="SDPQ02000001">
    <property type="protein sequence ID" value="KAA1399262.1"/>
    <property type="molecule type" value="Genomic_DNA"/>
</dbReference>
<dbReference type="AlphaFoldDB" id="A0A5M4FH06"/>
<dbReference type="Gene3D" id="1.10.1660.10">
    <property type="match status" value="1"/>
</dbReference>
<evidence type="ECO:0000256" key="2">
    <source>
        <dbReference type="ARBA" id="ARBA00023125"/>
    </source>
</evidence>
<keyword evidence="2 6" id="KW-0238">DNA-binding</keyword>
<dbReference type="PROSITE" id="PS50937">
    <property type="entry name" value="HTH_MERR_2"/>
    <property type="match status" value="1"/>
</dbReference>
<dbReference type="GO" id="GO:0003700">
    <property type="term" value="F:DNA-binding transcription factor activity"/>
    <property type="evidence" value="ECO:0007669"/>
    <property type="project" value="InterPro"/>
</dbReference>
<keyword evidence="1" id="KW-0805">Transcription regulation</keyword>
<dbReference type="PANTHER" id="PTHR30204">
    <property type="entry name" value="REDOX-CYCLING DRUG-SENSING TRANSCRIPTIONAL ACTIVATOR SOXR"/>
    <property type="match status" value="1"/>
</dbReference>
<comment type="caution">
    <text evidence="6">The sequence shown here is derived from an EMBL/GenBank/DDBJ whole genome shotgun (WGS) entry which is preliminary data.</text>
</comment>
<dbReference type="Proteomes" id="UP000380867">
    <property type="component" value="Unassembled WGS sequence"/>
</dbReference>
<evidence type="ECO:0000256" key="4">
    <source>
        <dbReference type="SAM" id="Coils"/>
    </source>
</evidence>
<dbReference type="InterPro" id="IPR000551">
    <property type="entry name" value="MerR-type_HTH_dom"/>
</dbReference>